<evidence type="ECO:0000256" key="1">
    <source>
        <dbReference type="SAM" id="MobiDB-lite"/>
    </source>
</evidence>
<accession>A0A239VFC6</accession>
<dbReference type="GeneID" id="63459212"/>
<keyword evidence="2" id="KW-0472">Membrane</keyword>
<name>A0A239VFC6_9MICO</name>
<keyword evidence="2" id="KW-1133">Transmembrane helix</keyword>
<organism evidence="3 4">
    <name type="scientific">Dermatophilus congolensis</name>
    <dbReference type="NCBI Taxonomy" id="1863"/>
    <lineage>
        <taxon>Bacteria</taxon>
        <taxon>Bacillati</taxon>
        <taxon>Actinomycetota</taxon>
        <taxon>Actinomycetes</taxon>
        <taxon>Micrococcales</taxon>
        <taxon>Dermatophilaceae</taxon>
        <taxon>Dermatophilus</taxon>
    </lineage>
</organism>
<reference evidence="3 4" key="1">
    <citation type="submission" date="2017-06" db="EMBL/GenBank/DDBJ databases">
        <authorList>
            <consortium name="Pathogen Informatics"/>
        </authorList>
    </citation>
    <scope>NUCLEOTIDE SEQUENCE [LARGE SCALE GENOMIC DNA]</scope>
    <source>
        <strain evidence="3 4">NCTC13039</strain>
    </source>
</reference>
<keyword evidence="2" id="KW-0812">Transmembrane</keyword>
<evidence type="ECO:0000313" key="3">
    <source>
        <dbReference type="EMBL" id="SNV20294.1"/>
    </source>
</evidence>
<evidence type="ECO:0000256" key="2">
    <source>
        <dbReference type="SAM" id="Phobius"/>
    </source>
</evidence>
<dbReference type="STRING" id="1121387.GCA_000429885_01120"/>
<dbReference type="AlphaFoldDB" id="A0A239VFC6"/>
<sequence length="290" mass="29674">MAQQLDSDGTGSPLATAVRHWKLLVAATLVGGVAGGAVGAVMPGEYTAETRLAVAAGSDNAYAIAGFPVAARDLASNYARFVTNGASDGSWSQPGVSKITATPIPESGVIRVSATSRDEKAAMQGAEAVAKKLLSTVDAAMSTQKPQAALQEYRKLAPQVSKAWAQVSVAESTFGKKPNAENAQALAQARAVLAEAQLIQNAQGDKYRQRVAEPSPVSQLQVIAAPSSLGTNSSSKVAFGTTAGAGVGLIVAFGVVAARDLRGVRSRRSGRHEGDDLGSTGEGDMRVDGR</sequence>
<dbReference type="KEGG" id="dco:SAMEA4475696_0967"/>
<feature type="region of interest" description="Disordered" evidence="1">
    <location>
        <begin position="264"/>
        <end position="290"/>
    </location>
</feature>
<evidence type="ECO:0000313" key="4">
    <source>
        <dbReference type="Proteomes" id="UP000242637"/>
    </source>
</evidence>
<dbReference type="Proteomes" id="UP000242637">
    <property type="component" value="Chromosome 1"/>
</dbReference>
<keyword evidence="4" id="KW-1185">Reference proteome</keyword>
<feature type="transmembrane region" description="Helical" evidence="2">
    <location>
        <begin position="237"/>
        <end position="258"/>
    </location>
</feature>
<proteinExistence type="predicted"/>
<dbReference type="RefSeq" id="WP_028327086.1">
    <property type="nucleotide sequence ID" value="NZ_LT906453.1"/>
</dbReference>
<protein>
    <submittedName>
        <fullName evidence="3">Capsular polysaccharide biosynthesis protein</fullName>
    </submittedName>
</protein>
<gene>
    <name evidence="3" type="ORF">SAMEA4475696_00967</name>
</gene>
<dbReference type="EMBL" id="LT906453">
    <property type="protein sequence ID" value="SNV20294.1"/>
    <property type="molecule type" value="Genomic_DNA"/>
</dbReference>